<reference evidence="1" key="4">
    <citation type="submission" date="2019-03" db="UniProtKB">
        <authorList>
            <consortium name="EnsemblPlants"/>
        </authorList>
    </citation>
    <scope>IDENTIFICATION</scope>
</reference>
<reference evidence="2" key="2">
    <citation type="journal article" date="2017" name="Nat. Plants">
        <title>The Aegilops tauschii genome reveals multiple impacts of transposons.</title>
        <authorList>
            <person name="Zhao G."/>
            <person name="Zou C."/>
            <person name="Li K."/>
            <person name="Wang K."/>
            <person name="Li T."/>
            <person name="Gao L."/>
            <person name="Zhang X."/>
            <person name="Wang H."/>
            <person name="Yang Z."/>
            <person name="Liu X."/>
            <person name="Jiang W."/>
            <person name="Mao L."/>
            <person name="Kong X."/>
            <person name="Jiao Y."/>
            <person name="Jia J."/>
        </authorList>
    </citation>
    <scope>NUCLEOTIDE SEQUENCE [LARGE SCALE GENOMIC DNA]</scope>
    <source>
        <strain evidence="2">cv. AL8/78</strain>
    </source>
</reference>
<protein>
    <submittedName>
        <fullName evidence="1">Uncharacterized protein</fullName>
    </submittedName>
</protein>
<dbReference type="Proteomes" id="UP000015105">
    <property type="component" value="Chromosome 1D"/>
</dbReference>
<reference evidence="2" key="1">
    <citation type="journal article" date="2014" name="Science">
        <title>Ancient hybridizations among the ancestral genomes of bread wheat.</title>
        <authorList>
            <consortium name="International Wheat Genome Sequencing Consortium,"/>
            <person name="Marcussen T."/>
            <person name="Sandve S.R."/>
            <person name="Heier L."/>
            <person name="Spannagl M."/>
            <person name="Pfeifer M."/>
            <person name="Jakobsen K.S."/>
            <person name="Wulff B.B."/>
            <person name="Steuernagel B."/>
            <person name="Mayer K.F."/>
            <person name="Olsen O.A."/>
        </authorList>
    </citation>
    <scope>NUCLEOTIDE SEQUENCE [LARGE SCALE GENOMIC DNA]</scope>
    <source>
        <strain evidence="2">cv. AL8/78</strain>
    </source>
</reference>
<organism evidence="1 2">
    <name type="scientific">Aegilops tauschii subsp. strangulata</name>
    <name type="common">Goatgrass</name>
    <dbReference type="NCBI Taxonomy" id="200361"/>
    <lineage>
        <taxon>Eukaryota</taxon>
        <taxon>Viridiplantae</taxon>
        <taxon>Streptophyta</taxon>
        <taxon>Embryophyta</taxon>
        <taxon>Tracheophyta</taxon>
        <taxon>Spermatophyta</taxon>
        <taxon>Magnoliopsida</taxon>
        <taxon>Liliopsida</taxon>
        <taxon>Poales</taxon>
        <taxon>Poaceae</taxon>
        <taxon>BOP clade</taxon>
        <taxon>Pooideae</taxon>
        <taxon>Triticodae</taxon>
        <taxon>Triticeae</taxon>
        <taxon>Triticinae</taxon>
        <taxon>Aegilops</taxon>
    </lineage>
</organism>
<evidence type="ECO:0000313" key="2">
    <source>
        <dbReference type="Proteomes" id="UP000015105"/>
    </source>
</evidence>
<evidence type="ECO:0000313" key="1">
    <source>
        <dbReference type="EnsemblPlants" id="AET1Gv20980100.37"/>
    </source>
</evidence>
<keyword evidence="2" id="KW-1185">Reference proteome</keyword>
<name>A0A452ZZ27_AEGTS</name>
<sequence length="34" mass="3748">SSSTTAARYLTSRCFTINLLQSCAKPLYKTVLPL</sequence>
<proteinExistence type="predicted"/>
<reference evidence="1" key="5">
    <citation type="journal article" date="2021" name="G3 (Bethesda)">
        <title>Aegilops tauschii genome assembly Aet v5.0 features greater sequence contiguity and improved annotation.</title>
        <authorList>
            <person name="Wang L."/>
            <person name="Zhu T."/>
            <person name="Rodriguez J.C."/>
            <person name="Deal K.R."/>
            <person name="Dubcovsky J."/>
            <person name="McGuire P.E."/>
            <person name="Lux T."/>
            <person name="Spannagl M."/>
            <person name="Mayer K.F.X."/>
            <person name="Baldrich P."/>
            <person name="Meyers B.C."/>
            <person name="Huo N."/>
            <person name="Gu Y.Q."/>
            <person name="Zhou H."/>
            <person name="Devos K.M."/>
            <person name="Bennetzen J.L."/>
            <person name="Unver T."/>
            <person name="Budak H."/>
            <person name="Gulick P.J."/>
            <person name="Galiba G."/>
            <person name="Kalapos B."/>
            <person name="Nelson D.R."/>
            <person name="Li P."/>
            <person name="You F.M."/>
            <person name="Luo M.C."/>
            <person name="Dvorak J."/>
        </authorList>
    </citation>
    <scope>NUCLEOTIDE SEQUENCE [LARGE SCALE GENOMIC DNA]</scope>
    <source>
        <strain evidence="1">cv. AL8/78</strain>
    </source>
</reference>
<reference evidence="1" key="3">
    <citation type="journal article" date="2017" name="Nature">
        <title>Genome sequence of the progenitor of the wheat D genome Aegilops tauschii.</title>
        <authorList>
            <person name="Luo M.C."/>
            <person name="Gu Y.Q."/>
            <person name="Puiu D."/>
            <person name="Wang H."/>
            <person name="Twardziok S.O."/>
            <person name="Deal K.R."/>
            <person name="Huo N."/>
            <person name="Zhu T."/>
            <person name="Wang L."/>
            <person name="Wang Y."/>
            <person name="McGuire P.E."/>
            <person name="Liu S."/>
            <person name="Long H."/>
            <person name="Ramasamy R.K."/>
            <person name="Rodriguez J.C."/>
            <person name="Van S.L."/>
            <person name="Yuan L."/>
            <person name="Wang Z."/>
            <person name="Xia Z."/>
            <person name="Xiao L."/>
            <person name="Anderson O.D."/>
            <person name="Ouyang S."/>
            <person name="Liang Y."/>
            <person name="Zimin A.V."/>
            <person name="Pertea G."/>
            <person name="Qi P."/>
            <person name="Bennetzen J.L."/>
            <person name="Dai X."/>
            <person name="Dawson M.W."/>
            <person name="Muller H.G."/>
            <person name="Kugler K."/>
            <person name="Rivarola-Duarte L."/>
            <person name="Spannagl M."/>
            <person name="Mayer K.F.X."/>
            <person name="Lu F.H."/>
            <person name="Bevan M.W."/>
            <person name="Leroy P."/>
            <person name="Li P."/>
            <person name="You F.M."/>
            <person name="Sun Q."/>
            <person name="Liu Z."/>
            <person name="Lyons E."/>
            <person name="Wicker T."/>
            <person name="Salzberg S.L."/>
            <person name="Devos K.M."/>
            <person name="Dvorak J."/>
        </authorList>
    </citation>
    <scope>NUCLEOTIDE SEQUENCE [LARGE SCALE GENOMIC DNA]</scope>
    <source>
        <strain evidence="1">cv. AL8/78</strain>
    </source>
</reference>
<dbReference type="EnsemblPlants" id="AET1Gv20980100.37">
    <property type="protein sequence ID" value="AET1Gv20980100.37"/>
    <property type="gene ID" value="AET1Gv20980100"/>
</dbReference>
<accession>A0A452ZZ27</accession>
<dbReference type="Gramene" id="AET1Gv20980100.37">
    <property type="protein sequence ID" value="AET1Gv20980100.37"/>
    <property type="gene ID" value="AET1Gv20980100"/>
</dbReference>
<dbReference type="AlphaFoldDB" id="A0A452ZZ27"/>